<keyword evidence="5" id="KW-1185">Reference proteome</keyword>
<dbReference type="PANTHER" id="PTHR44167:SF24">
    <property type="entry name" value="SERINE_THREONINE-PROTEIN KINASE CHK2"/>
    <property type="match status" value="1"/>
</dbReference>
<dbReference type="PROSITE" id="PS00107">
    <property type="entry name" value="PROTEIN_KINASE_ATP"/>
    <property type="match status" value="1"/>
</dbReference>
<dbReference type="InterPro" id="IPR000719">
    <property type="entry name" value="Prot_kinase_dom"/>
</dbReference>
<dbReference type="OrthoDB" id="5979581at2759"/>
<protein>
    <recommendedName>
        <fullName evidence="3">Protein kinase domain-containing protein</fullName>
    </recommendedName>
</protein>
<dbReference type="SUPFAM" id="SSF56112">
    <property type="entry name" value="Protein kinase-like (PK-like)"/>
    <property type="match status" value="1"/>
</dbReference>
<dbReference type="GO" id="GO:0005524">
    <property type="term" value="F:ATP binding"/>
    <property type="evidence" value="ECO:0007669"/>
    <property type="project" value="UniProtKB-UniRule"/>
</dbReference>
<dbReference type="RefSeq" id="XP_008721574.1">
    <property type="nucleotide sequence ID" value="XM_008723352.1"/>
</dbReference>
<evidence type="ECO:0000256" key="2">
    <source>
        <dbReference type="SAM" id="MobiDB-lite"/>
    </source>
</evidence>
<evidence type="ECO:0000259" key="3">
    <source>
        <dbReference type="PROSITE" id="PS50011"/>
    </source>
</evidence>
<feature type="domain" description="Protein kinase" evidence="3">
    <location>
        <begin position="245"/>
        <end position="528"/>
    </location>
</feature>
<dbReference type="PANTHER" id="PTHR44167">
    <property type="entry name" value="OVARIAN-SPECIFIC SERINE/THREONINE-PROTEIN KINASE LOK-RELATED"/>
    <property type="match status" value="1"/>
</dbReference>
<dbReference type="GO" id="GO:0044773">
    <property type="term" value="P:mitotic DNA damage checkpoint signaling"/>
    <property type="evidence" value="ECO:0007669"/>
    <property type="project" value="TreeGrafter"/>
</dbReference>
<dbReference type="GO" id="GO:0005634">
    <property type="term" value="C:nucleus"/>
    <property type="evidence" value="ECO:0007669"/>
    <property type="project" value="TreeGrafter"/>
</dbReference>
<organism evidence="4 5">
    <name type="scientific">Cyphellophora europaea (strain CBS 101466)</name>
    <name type="common">Phialophora europaea</name>
    <dbReference type="NCBI Taxonomy" id="1220924"/>
    <lineage>
        <taxon>Eukaryota</taxon>
        <taxon>Fungi</taxon>
        <taxon>Dikarya</taxon>
        <taxon>Ascomycota</taxon>
        <taxon>Pezizomycotina</taxon>
        <taxon>Eurotiomycetes</taxon>
        <taxon>Chaetothyriomycetidae</taxon>
        <taxon>Chaetothyriales</taxon>
        <taxon>Cyphellophoraceae</taxon>
        <taxon>Cyphellophora</taxon>
    </lineage>
</organism>
<dbReference type="HOGENOM" id="CLU_037228_0_0_1"/>
<dbReference type="Gene3D" id="1.10.510.10">
    <property type="entry name" value="Transferase(Phosphotransferase) domain 1"/>
    <property type="match status" value="1"/>
</dbReference>
<accession>W2RJV4</accession>
<dbReference type="SMART" id="SM00220">
    <property type="entry name" value="S_TKc"/>
    <property type="match status" value="1"/>
</dbReference>
<dbReference type="VEuPathDB" id="FungiDB:HMPREF1541_09034"/>
<dbReference type="GeneID" id="19976373"/>
<dbReference type="Proteomes" id="UP000030752">
    <property type="component" value="Unassembled WGS sequence"/>
</dbReference>
<dbReference type="Gene3D" id="3.30.200.20">
    <property type="entry name" value="Phosphorylase Kinase, domain 1"/>
    <property type="match status" value="1"/>
</dbReference>
<dbReference type="STRING" id="1220924.W2RJV4"/>
<feature type="binding site" evidence="1">
    <location>
        <position position="275"/>
    </location>
    <ligand>
        <name>ATP</name>
        <dbReference type="ChEBI" id="CHEBI:30616"/>
    </ligand>
</feature>
<dbReference type="InParanoid" id="W2RJV4"/>
<proteinExistence type="predicted"/>
<dbReference type="GO" id="GO:0004674">
    <property type="term" value="F:protein serine/threonine kinase activity"/>
    <property type="evidence" value="ECO:0007669"/>
    <property type="project" value="TreeGrafter"/>
</dbReference>
<evidence type="ECO:0000256" key="1">
    <source>
        <dbReference type="PROSITE-ProRule" id="PRU10141"/>
    </source>
</evidence>
<dbReference type="AlphaFoldDB" id="W2RJV4"/>
<sequence>MNRASDPGPPSQASTERLPSTEAEEKQIFARLWPLNDNAKLAMDAVAKLARQLEAAQPWTQHLKVGGTVPFPLPADSDTESASSFEDPRSILEAEYEFSLDDLPNNIGIGWTLGAHDGRVDGCNGRRADMVITTKERKKDDRVATFHARITINFENGFPSICVGEKRRVEANGRTVENGQLLLEAATADLTFGNLTFRMEFLDVDPKRHRDQLAVIRKHHGHRDVQAEVHDSLSSTPTPVLPPDYALQQIIGQGTYGRVYIAVRRDDDKCVLAAKRISRTRRNIDAIKNEINILRAVKGHENVIEMVDCWFSSGGTEAGLNRTSMDEAFLFVRPLALGTLDLIIGDGSAWSVSDQIFRQVGEGVLHLHSLGVIQRDIKPGNIYIESVRPLHLRLGDFGHATLEHGSKDHYKGTIYFLGPEIIEQKRLDAQGELRKAQPWTFASDYWAVGMVMYQLFKQSTAPPTGSGGITRPRYLEIRHELEDDSLWGIPRRSCKLALGLLQWNPYDRRSLTEMRDSEDWPSVANIFMTISGRTQ</sequence>
<gene>
    <name evidence="4" type="ORF">HMPREF1541_09034</name>
</gene>
<dbReference type="InterPro" id="IPR017441">
    <property type="entry name" value="Protein_kinase_ATP_BS"/>
</dbReference>
<dbReference type="Pfam" id="PF00069">
    <property type="entry name" value="Pkinase"/>
    <property type="match status" value="1"/>
</dbReference>
<dbReference type="GO" id="GO:0005737">
    <property type="term" value="C:cytoplasm"/>
    <property type="evidence" value="ECO:0007669"/>
    <property type="project" value="TreeGrafter"/>
</dbReference>
<evidence type="ECO:0000313" key="4">
    <source>
        <dbReference type="EMBL" id="ETN36756.1"/>
    </source>
</evidence>
<dbReference type="InterPro" id="IPR011009">
    <property type="entry name" value="Kinase-like_dom_sf"/>
</dbReference>
<evidence type="ECO:0000313" key="5">
    <source>
        <dbReference type="Proteomes" id="UP000030752"/>
    </source>
</evidence>
<dbReference type="PROSITE" id="PS50011">
    <property type="entry name" value="PROTEIN_KINASE_DOM"/>
    <property type="match status" value="1"/>
</dbReference>
<name>W2RJV4_CYPE1</name>
<keyword evidence="1" id="KW-0067">ATP-binding</keyword>
<dbReference type="EMBL" id="KB822725">
    <property type="protein sequence ID" value="ETN36756.1"/>
    <property type="molecule type" value="Genomic_DNA"/>
</dbReference>
<keyword evidence="1" id="KW-0547">Nucleotide-binding</keyword>
<dbReference type="eggNOG" id="KOG0597">
    <property type="taxonomic scope" value="Eukaryota"/>
</dbReference>
<reference evidence="4 5" key="1">
    <citation type="submission" date="2013-03" db="EMBL/GenBank/DDBJ databases">
        <title>The Genome Sequence of Phialophora europaea CBS 101466.</title>
        <authorList>
            <consortium name="The Broad Institute Genomics Platform"/>
            <person name="Cuomo C."/>
            <person name="de Hoog S."/>
            <person name="Gorbushina A."/>
            <person name="Walker B."/>
            <person name="Young S.K."/>
            <person name="Zeng Q."/>
            <person name="Gargeya S."/>
            <person name="Fitzgerald M."/>
            <person name="Haas B."/>
            <person name="Abouelleil A."/>
            <person name="Allen A.W."/>
            <person name="Alvarado L."/>
            <person name="Arachchi H.M."/>
            <person name="Berlin A.M."/>
            <person name="Chapman S.B."/>
            <person name="Gainer-Dewar J."/>
            <person name="Goldberg J."/>
            <person name="Griggs A."/>
            <person name="Gujja S."/>
            <person name="Hansen M."/>
            <person name="Howarth C."/>
            <person name="Imamovic A."/>
            <person name="Ireland A."/>
            <person name="Larimer J."/>
            <person name="McCowan C."/>
            <person name="Murphy C."/>
            <person name="Pearson M."/>
            <person name="Poon T.W."/>
            <person name="Priest M."/>
            <person name="Roberts A."/>
            <person name="Saif S."/>
            <person name="Shea T."/>
            <person name="Sisk P."/>
            <person name="Sykes S."/>
            <person name="Wortman J."/>
            <person name="Nusbaum C."/>
            <person name="Birren B."/>
        </authorList>
    </citation>
    <scope>NUCLEOTIDE SEQUENCE [LARGE SCALE GENOMIC DNA]</scope>
    <source>
        <strain evidence="4 5">CBS 101466</strain>
    </source>
</reference>
<feature type="region of interest" description="Disordered" evidence="2">
    <location>
        <begin position="1"/>
        <end position="23"/>
    </location>
</feature>